<evidence type="ECO:0000313" key="3">
    <source>
        <dbReference type="EMBL" id="VDI73228.1"/>
    </source>
</evidence>
<comment type="caution">
    <text evidence="3">The sequence shown here is derived from an EMBL/GenBank/DDBJ whole genome shotgun (WGS) entry which is preliminary data.</text>
</comment>
<dbReference type="Pfam" id="PF16026">
    <property type="entry name" value="MIEAP"/>
    <property type="match status" value="1"/>
</dbReference>
<name>A0A8B6H4H7_MYTGA</name>
<protein>
    <recommendedName>
        <fullName evidence="2">Mitochondria-eating protein C-terminal domain-containing protein</fullName>
    </recommendedName>
</protein>
<dbReference type="EMBL" id="UYJE01009404">
    <property type="protein sequence ID" value="VDI73228.1"/>
    <property type="molecule type" value="Genomic_DNA"/>
</dbReference>
<feature type="compositionally biased region" description="Low complexity" evidence="1">
    <location>
        <begin position="273"/>
        <end position="283"/>
    </location>
</feature>
<feature type="region of interest" description="Disordered" evidence="1">
    <location>
        <begin position="273"/>
        <end position="302"/>
    </location>
</feature>
<evidence type="ECO:0000259" key="2">
    <source>
        <dbReference type="Pfam" id="PF16026"/>
    </source>
</evidence>
<reference evidence="3" key="1">
    <citation type="submission" date="2018-11" db="EMBL/GenBank/DDBJ databases">
        <authorList>
            <person name="Alioto T."/>
            <person name="Alioto T."/>
        </authorList>
    </citation>
    <scope>NUCLEOTIDE SEQUENCE</scope>
</reference>
<proteinExistence type="predicted"/>
<sequence>MDNIKQYEEIQQNLEYDYIDDINVGSNNDASFNSFRGMENRDDSSSRYVRYVEDPTEEKNVRYVEEQSQENSYYHSMAEGSSQKTSSNTYDYIESDTTENTELYHHMSSPAFDIVHYTNKEKMKEASSEKDFEHKYNTNPNKAVETQFKVETEENLTANNDKTNTECLLNNGNIIDDESQYIIASKKSHSCTQEDIKDLAPDTDKITELQYQNVLLETARYMSLNRFILMGRRKTYNVAECSNYKRQLNPEEDVEYTYWCCFPFCKKKKKANNSKTSNVTSTSRWSETSKGQAKDQGADKQVQHEDTQVILVSLKTELDRCKRDLIKCHEEKNDLALRLSELMGKQLQDNNPQITNLNDPNRPQKLSEMLSDIYDNEWLEAFTGLQSQDENLDEQSAVDILFNLLKVIYEETLDQVGKFSSHIQQWFVGNQQCPHSRILEFVVSISSSVIQHLRTEIEKVLLAKFKESSISVCTIYIKRCVDMCFFMRIKIPEMYLQFDCDIINVDKTTFKPYTKDGDTLDYVVWPALFLFKEGPLMNRGVVQCK</sequence>
<feature type="compositionally biased region" description="Basic and acidic residues" evidence="1">
    <location>
        <begin position="292"/>
        <end position="302"/>
    </location>
</feature>
<gene>
    <name evidence="3" type="ORF">MGAL_10B047502</name>
</gene>
<keyword evidence="4" id="KW-1185">Reference proteome</keyword>
<dbReference type="Proteomes" id="UP000596742">
    <property type="component" value="Unassembled WGS sequence"/>
</dbReference>
<organism evidence="3 4">
    <name type="scientific">Mytilus galloprovincialis</name>
    <name type="common">Mediterranean mussel</name>
    <dbReference type="NCBI Taxonomy" id="29158"/>
    <lineage>
        <taxon>Eukaryota</taxon>
        <taxon>Metazoa</taxon>
        <taxon>Spiralia</taxon>
        <taxon>Lophotrochozoa</taxon>
        <taxon>Mollusca</taxon>
        <taxon>Bivalvia</taxon>
        <taxon>Autobranchia</taxon>
        <taxon>Pteriomorphia</taxon>
        <taxon>Mytilida</taxon>
        <taxon>Mytiloidea</taxon>
        <taxon>Mytilidae</taxon>
        <taxon>Mytilinae</taxon>
        <taxon>Mytilus</taxon>
    </lineage>
</organism>
<dbReference type="OrthoDB" id="6063961at2759"/>
<evidence type="ECO:0000256" key="1">
    <source>
        <dbReference type="SAM" id="MobiDB-lite"/>
    </source>
</evidence>
<evidence type="ECO:0000313" key="4">
    <source>
        <dbReference type="Proteomes" id="UP000596742"/>
    </source>
</evidence>
<dbReference type="InterPro" id="IPR031981">
    <property type="entry name" value="MIEAP_C"/>
</dbReference>
<accession>A0A8B6H4H7</accession>
<dbReference type="AlphaFoldDB" id="A0A8B6H4H7"/>
<feature type="domain" description="Mitochondria-eating protein C-terminal" evidence="2">
    <location>
        <begin position="362"/>
        <end position="543"/>
    </location>
</feature>